<protein>
    <submittedName>
        <fullName evidence="3">Uncharacterized protein</fullName>
    </submittedName>
</protein>
<dbReference type="EMBL" id="CP098807">
    <property type="protein sequence ID" value="USJ24769.1"/>
    <property type="molecule type" value="Genomic_DNA"/>
</dbReference>
<reference evidence="3" key="1">
    <citation type="submission" date="2022-06" db="EMBL/GenBank/DDBJ databases">
        <title>Physiological and biochemical characterization and genomic elucidation of a strain of the genus Ensifer adhaerens M8 that combines arsenic oxidation and chromium reduction.</title>
        <authorList>
            <person name="Li X."/>
            <person name="Yu c."/>
        </authorList>
    </citation>
    <scope>NUCLEOTIDE SEQUENCE</scope>
    <source>
        <strain evidence="3">M8</strain>
    </source>
</reference>
<evidence type="ECO:0000313" key="3">
    <source>
        <dbReference type="EMBL" id="USJ24769.1"/>
    </source>
</evidence>
<keyword evidence="2" id="KW-0732">Signal</keyword>
<evidence type="ECO:0000256" key="2">
    <source>
        <dbReference type="SAM" id="SignalP"/>
    </source>
</evidence>
<evidence type="ECO:0000256" key="1">
    <source>
        <dbReference type="SAM" id="MobiDB-lite"/>
    </source>
</evidence>
<accession>A0A9Q8YBQ6</accession>
<evidence type="ECO:0000313" key="4">
    <source>
        <dbReference type="Proteomes" id="UP001055460"/>
    </source>
</evidence>
<name>A0A9Q8YBQ6_ENSAD</name>
<sequence length="210" mass="22258">MHRLSLVVLGLLLTAGAASAEEGRSNIWKRINAWTVGSDPSLGGSCYAATSYDAGAILRIGFYPRGSTNLAFLSIGNAEWKSIEPQREYDVALQLDRGRQWPAVAFGVDLTGAKALVVNFSNTDFFTEFVRKNTLALAFEGRVVASLSLRDSMKAVSEMFKCQEAVSALIPNGDQGAANDPFAGAGGNAPNNDPFAGGGQTKSSKDPFAM</sequence>
<organism evidence="3 4">
    <name type="scientific">Ensifer adhaerens</name>
    <name type="common">Sinorhizobium morelense</name>
    <dbReference type="NCBI Taxonomy" id="106592"/>
    <lineage>
        <taxon>Bacteria</taxon>
        <taxon>Pseudomonadati</taxon>
        <taxon>Pseudomonadota</taxon>
        <taxon>Alphaproteobacteria</taxon>
        <taxon>Hyphomicrobiales</taxon>
        <taxon>Rhizobiaceae</taxon>
        <taxon>Sinorhizobium/Ensifer group</taxon>
        <taxon>Ensifer</taxon>
    </lineage>
</organism>
<dbReference type="RefSeq" id="WP_143556418.1">
    <property type="nucleotide sequence ID" value="NZ_CP098807.1"/>
</dbReference>
<proteinExistence type="predicted"/>
<feature type="region of interest" description="Disordered" evidence="1">
    <location>
        <begin position="177"/>
        <end position="210"/>
    </location>
</feature>
<dbReference type="AlphaFoldDB" id="A0A9Q8YBQ6"/>
<feature type="chain" id="PRO_5040365294" evidence="2">
    <location>
        <begin position="21"/>
        <end position="210"/>
    </location>
</feature>
<feature type="signal peptide" evidence="2">
    <location>
        <begin position="1"/>
        <end position="20"/>
    </location>
</feature>
<dbReference type="Proteomes" id="UP001055460">
    <property type="component" value="Chromosome"/>
</dbReference>
<gene>
    <name evidence="3" type="ORF">NE863_07345</name>
</gene>